<sequence>MLPVLLLCVTLASGAPISSRTPEGCTIGERWTEKFIRFECFKGDGAVVKGVKPIGCVPMNTETGDMIDAEETFNDEKFTYQCKIQLQSSGDIATYTIINCLDAKKDKLAIGESRVMEDGREWSCFKDDQGAVKLAQELTGGCIFDGVVIKDGKTWTRAVEFKATVNRVEKKIGKAETMRCVSDGKGGFVAKAFGCVTDTGIWLRNKGFSKVREDFVQCLIDETGKVTMEVVDQSVVSCDWKGTEVKSGESKTVDGNVIYCKFGKFQKTGCEVNGQFMKKGLAYIDGKAYHCWDTAGLHHFGELTGCTDTDGSIKQFHSVWRQDTQVMKCHYVIKLGKVTTSILPLGCAMDSGFNGEYKGVKPGALGVNGGEMKICAQEGKIWKMRELTEAELEKFQKRKPVKETKTIIGGEEGRGEGAVHEITGQCKDLLGVCTSTEPFCADPSNETSSTELIEMLAKMNATFNEIRTILEKAAPSVTANPLILNSTAGSEIVEEPVCGLTGQCPDLKEVCTGINPVCEASSTLSVADLIEVMTKLNNKINKIKIVLENPCTTTTATPEVTTQIPEESTTVPTEPTTGAPEVTTQIPEESTTVPTDPTTGVPEVTTQIP</sequence>
<evidence type="ECO:0000259" key="2">
    <source>
        <dbReference type="Pfam" id="PF23003"/>
    </source>
</evidence>
<evidence type="ECO:0000313" key="4">
    <source>
        <dbReference type="Proteomes" id="UP001328107"/>
    </source>
</evidence>
<dbReference type="PANTHER" id="PTHR36493">
    <property type="entry name" value="NEUROBLAST DIFFERENTIATION-ASSOCIATED PROTEIN AHNAK-LIKE PROTEIN"/>
    <property type="match status" value="1"/>
</dbReference>
<organism evidence="3 4">
    <name type="scientific">Pristionchus mayeri</name>
    <dbReference type="NCBI Taxonomy" id="1317129"/>
    <lineage>
        <taxon>Eukaryota</taxon>
        <taxon>Metazoa</taxon>
        <taxon>Ecdysozoa</taxon>
        <taxon>Nematoda</taxon>
        <taxon>Chromadorea</taxon>
        <taxon>Rhabditida</taxon>
        <taxon>Rhabditina</taxon>
        <taxon>Diplogasteromorpha</taxon>
        <taxon>Diplogasteroidea</taxon>
        <taxon>Neodiplogasteridae</taxon>
        <taxon>Pristionchus</taxon>
    </lineage>
</organism>
<dbReference type="Pfam" id="PF23003">
    <property type="entry name" value="Fn1_2"/>
    <property type="match status" value="1"/>
</dbReference>
<dbReference type="AlphaFoldDB" id="A0AAN4YZS7"/>
<feature type="non-terminal residue" evidence="3">
    <location>
        <position position="609"/>
    </location>
</feature>
<keyword evidence="4" id="KW-1185">Reference proteome</keyword>
<feature type="domain" description="Abnormal cell migration protein 18-like fibronectin type I" evidence="2">
    <location>
        <begin position="64"/>
        <end position="130"/>
    </location>
</feature>
<dbReference type="Proteomes" id="UP001328107">
    <property type="component" value="Unassembled WGS sequence"/>
</dbReference>
<feature type="region of interest" description="Disordered" evidence="1">
    <location>
        <begin position="558"/>
        <end position="609"/>
    </location>
</feature>
<name>A0AAN4YZS7_9BILA</name>
<accession>A0AAN4YZS7</accession>
<dbReference type="EMBL" id="BTRK01000001">
    <property type="protein sequence ID" value="GMR30714.1"/>
    <property type="molecule type" value="Genomic_DNA"/>
</dbReference>
<comment type="caution">
    <text evidence="3">The sequence shown here is derived from an EMBL/GenBank/DDBJ whole genome shotgun (WGS) entry which is preliminary data.</text>
</comment>
<reference evidence="4" key="1">
    <citation type="submission" date="2022-10" db="EMBL/GenBank/DDBJ databases">
        <title>Genome assembly of Pristionchus species.</title>
        <authorList>
            <person name="Yoshida K."/>
            <person name="Sommer R.J."/>
        </authorList>
    </citation>
    <scope>NUCLEOTIDE SEQUENCE [LARGE SCALE GENOMIC DNA]</scope>
    <source>
        <strain evidence="4">RS5460</strain>
    </source>
</reference>
<proteinExistence type="predicted"/>
<evidence type="ECO:0000256" key="1">
    <source>
        <dbReference type="SAM" id="MobiDB-lite"/>
    </source>
</evidence>
<dbReference type="InterPro" id="IPR055119">
    <property type="entry name" value="Mig18_Fn1"/>
</dbReference>
<protein>
    <recommendedName>
        <fullName evidence="2">Abnormal cell migration protein 18-like fibronectin type I domain-containing protein</fullName>
    </recommendedName>
</protein>
<gene>
    <name evidence="3" type="ORF">PMAYCL1PPCAC_00909</name>
</gene>
<evidence type="ECO:0000313" key="3">
    <source>
        <dbReference type="EMBL" id="GMR30714.1"/>
    </source>
</evidence>
<dbReference type="PANTHER" id="PTHR36493:SF3">
    <property type="entry name" value="CHITIN-BINDING TYPE-4 DOMAIN-CONTAINING PROTEIN"/>
    <property type="match status" value="1"/>
</dbReference>